<reference evidence="2 3" key="1">
    <citation type="journal article" date="2015" name="Microbiome">
        <title>Genomic resolution of linkages in carbon, nitrogen, and sulfur cycling among widespread estuary sediment bacteria.</title>
        <authorList>
            <person name="Baker B.J."/>
            <person name="Lazar C.S."/>
            <person name="Teske A.P."/>
            <person name="Dick G.J."/>
        </authorList>
    </citation>
    <scope>NUCLEOTIDE SEQUENCE [LARGE SCALE GENOMIC DNA]</scope>
    <source>
        <strain evidence="2">DG_54_3</strain>
    </source>
</reference>
<feature type="transmembrane region" description="Helical" evidence="1">
    <location>
        <begin position="34"/>
        <end position="57"/>
    </location>
</feature>
<feature type="transmembrane region" description="Helical" evidence="1">
    <location>
        <begin position="69"/>
        <end position="92"/>
    </location>
</feature>
<dbReference type="EMBL" id="LIZX01000092">
    <property type="protein sequence ID" value="KPJ66079.1"/>
    <property type="molecule type" value="Genomic_DNA"/>
</dbReference>
<evidence type="ECO:0000313" key="2">
    <source>
        <dbReference type="EMBL" id="KPJ66079.1"/>
    </source>
</evidence>
<keyword evidence="1" id="KW-0472">Membrane</keyword>
<accession>A0A0S7XV09</accession>
<organism evidence="2 3">
    <name type="scientific">candidate division WOR-1 bacterium DG_54_3</name>
    <dbReference type="NCBI Taxonomy" id="1703775"/>
    <lineage>
        <taxon>Bacteria</taxon>
        <taxon>Bacillati</taxon>
        <taxon>Saganbacteria</taxon>
    </lineage>
</organism>
<protein>
    <submittedName>
        <fullName evidence="2">Uncharacterized protein</fullName>
    </submittedName>
</protein>
<comment type="caution">
    <text evidence="2">The sequence shown here is derived from an EMBL/GenBank/DDBJ whole genome shotgun (WGS) entry which is preliminary data.</text>
</comment>
<evidence type="ECO:0000256" key="1">
    <source>
        <dbReference type="SAM" id="Phobius"/>
    </source>
</evidence>
<proteinExistence type="predicted"/>
<dbReference type="Proteomes" id="UP000051861">
    <property type="component" value="Unassembled WGS sequence"/>
</dbReference>
<keyword evidence="1" id="KW-1133">Transmembrane helix</keyword>
<evidence type="ECO:0000313" key="3">
    <source>
        <dbReference type="Proteomes" id="UP000051861"/>
    </source>
</evidence>
<name>A0A0S7XV09_UNCSA</name>
<keyword evidence="1" id="KW-0812">Transmembrane</keyword>
<gene>
    <name evidence="2" type="ORF">AMJ44_09040</name>
</gene>
<sequence>MRINWPTIILKLRDSLLLFLRKARKRKIKIRFEILRILIWEIIMIIIAILFLVSFDISKILNEPFQSYNSYYCFIGVLVLFLIIFPILMTILEKY</sequence>
<dbReference type="AlphaFoldDB" id="A0A0S7XV09"/>